<evidence type="ECO:0000256" key="6">
    <source>
        <dbReference type="PROSITE-ProRule" id="PRU00108"/>
    </source>
</evidence>
<evidence type="ECO:0000259" key="8">
    <source>
        <dbReference type="PROSITE" id="PS50071"/>
    </source>
</evidence>
<comment type="subcellular location">
    <subcellularLocation>
        <location evidence="1 6 7">Nucleus</location>
    </subcellularLocation>
</comment>
<protein>
    <submittedName>
        <fullName evidence="9">Homeobox hox 1</fullName>
    </submittedName>
</protein>
<proteinExistence type="evidence at transcript level"/>
<keyword evidence="5 6" id="KW-0539">Nucleus</keyword>
<dbReference type="PANTHER" id="PTHR45946:SF4">
    <property type="entry name" value="HOMEOBOX PROTEIN ROUGH-RELATED"/>
    <property type="match status" value="1"/>
</dbReference>
<dbReference type="Gene3D" id="1.10.10.60">
    <property type="entry name" value="Homeodomain-like"/>
    <property type="match status" value="1"/>
</dbReference>
<dbReference type="GO" id="GO:0005634">
    <property type="term" value="C:nucleus"/>
    <property type="evidence" value="ECO:0007669"/>
    <property type="project" value="UniProtKB-SubCell"/>
</dbReference>
<dbReference type="PANTHER" id="PTHR45946">
    <property type="entry name" value="HOMEOBOX PROTEIN ROUGH-RELATED"/>
    <property type="match status" value="1"/>
</dbReference>
<evidence type="ECO:0000256" key="5">
    <source>
        <dbReference type="ARBA" id="ARBA00023242"/>
    </source>
</evidence>
<dbReference type="PROSITE" id="PS00027">
    <property type="entry name" value="HOMEOBOX_1"/>
    <property type="match status" value="1"/>
</dbReference>
<accession>A0A1J0M5M4</accession>
<evidence type="ECO:0000313" key="9">
    <source>
        <dbReference type="EMBL" id="APD15663.1"/>
    </source>
</evidence>
<dbReference type="GO" id="GO:0000978">
    <property type="term" value="F:RNA polymerase II cis-regulatory region sequence-specific DNA binding"/>
    <property type="evidence" value="ECO:0007669"/>
    <property type="project" value="TreeGrafter"/>
</dbReference>
<dbReference type="EMBL" id="KX365100">
    <property type="protein sequence ID" value="APD15663.1"/>
    <property type="molecule type" value="mRNA"/>
</dbReference>
<dbReference type="AlphaFoldDB" id="A0A1J0M5M4"/>
<dbReference type="FunFam" id="1.10.10.60:FF:000113">
    <property type="entry name" value="homeobox protein Hox-B1"/>
    <property type="match status" value="1"/>
</dbReference>
<evidence type="ECO:0000256" key="3">
    <source>
        <dbReference type="ARBA" id="ARBA00023125"/>
    </source>
</evidence>
<keyword evidence="4 6" id="KW-0371">Homeobox</keyword>
<evidence type="ECO:0000256" key="1">
    <source>
        <dbReference type="ARBA" id="ARBA00004123"/>
    </source>
</evidence>
<evidence type="ECO:0000256" key="4">
    <source>
        <dbReference type="ARBA" id="ARBA00023155"/>
    </source>
</evidence>
<dbReference type="PROSITE" id="PS50071">
    <property type="entry name" value="HOMEOBOX_2"/>
    <property type="match status" value="1"/>
</dbReference>
<dbReference type="GO" id="GO:0000981">
    <property type="term" value="F:DNA-binding transcription factor activity, RNA polymerase II-specific"/>
    <property type="evidence" value="ECO:0007669"/>
    <property type="project" value="InterPro"/>
</dbReference>
<feature type="DNA-binding region" description="Homeobox" evidence="6">
    <location>
        <begin position="222"/>
        <end position="281"/>
    </location>
</feature>
<dbReference type="SMART" id="SM00389">
    <property type="entry name" value="HOX"/>
    <property type="match status" value="1"/>
</dbReference>
<reference evidence="9" key="2">
    <citation type="submission" date="2016-06" db="EMBL/GenBank/DDBJ databases">
        <authorList>
            <person name="Kjaerup R.B."/>
            <person name="Dalgaard T.S."/>
            <person name="Juul-Madsen H.R."/>
        </authorList>
    </citation>
    <scope>NUCLEOTIDE SEQUENCE</scope>
</reference>
<dbReference type="InterPro" id="IPR020479">
    <property type="entry name" value="HD_metazoa"/>
</dbReference>
<sequence length="318" mass="36463">MMNAESEYTIFNLDSHAYTSRPMYNDVIHNEAYGYSHQAGMLPSLQHDRHDQNHHSYDRVAEYRLHDQQIYEPLYDNTSSCNQLLSIPRTCRTQEIYTNHNNLLLDYQCVDQQDCYVPGVSNAPNTDSGYPCPDLRLPSIDSNTCYNSLANLTNAEHGVYNDKGSNNDVTKPVHTSQGQQKPFKWMQIKRAPPKPALTKTLDCTAYQPPAGPNHTSSQINNAGMGRTNFTNKQLTELEKEFHYNQYLTRARRIEIAATLALNETQVKIWFQNRRMKQKKRVKEAQNGLPSDLMTSSNDLLTSDNCIMTERLQVCEKTC</sequence>
<dbReference type="InterPro" id="IPR017970">
    <property type="entry name" value="Homeobox_CS"/>
</dbReference>
<keyword evidence="3 6" id="KW-0238">DNA-binding</keyword>
<gene>
    <name evidence="9" type="primary">Hox1</name>
</gene>
<evidence type="ECO:0000256" key="2">
    <source>
        <dbReference type="ARBA" id="ARBA00022473"/>
    </source>
</evidence>
<dbReference type="InterPro" id="IPR009057">
    <property type="entry name" value="Homeodomain-like_sf"/>
</dbReference>
<dbReference type="InterPro" id="IPR046327">
    <property type="entry name" value="HXA1/B1/D1"/>
</dbReference>
<dbReference type="Pfam" id="PF00046">
    <property type="entry name" value="Homeodomain"/>
    <property type="match status" value="1"/>
</dbReference>
<name>A0A1J0M5M4_9MOLL</name>
<dbReference type="PRINTS" id="PR00024">
    <property type="entry name" value="HOMEOBOX"/>
</dbReference>
<organism evidence="9">
    <name type="scientific">Gymnomenia pellucida</name>
    <dbReference type="NCBI Taxonomy" id="1918950"/>
    <lineage>
        <taxon>Eukaryota</taxon>
        <taxon>Metazoa</taxon>
        <taxon>Spiralia</taxon>
        <taxon>Lophotrochozoa</taxon>
        <taxon>Mollusca</taxon>
        <taxon>Aplacophora</taxon>
        <taxon>Solenogastres</taxon>
        <taxon>Pholidoskepia</taxon>
        <taxon>Gymnomeniidae</taxon>
        <taxon>Gymnomenia</taxon>
    </lineage>
</organism>
<feature type="domain" description="Homeobox" evidence="8">
    <location>
        <begin position="220"/>
        <end position="280"/>
    </location>
</feature>
<keyword evidence="2" id="KW-0217">Developmental protein</keyword>
<dbReference type="CDD" id="cd00086">
    <property type="entry name" value="homeodomain"/>
    <property type="match status" value="1"/>
</dbReference>
<dbReference type="InterPro" id="IPR001356">
    <property type="entry name" value="HD"/>
</dbReference>
<reference evidence="9" key="1">
    <citation type="journal article" date="2016" name="BMC Genomics">
        <title>Comparative transcriptomics enlarges the toolkit of known developmental genes in mollusks.</title>
        <authorList>
            <person name="De Oliveira A.L."/>
            <person name="Wollesen T."/>
            <person name="Kristof A."/>
            <person name="Scherholz M."/>
            <person name="Redl E."/>
            <person name="Todt C."/>
            <person name="Bleidorn C."/>
            <person name="Wanninger A."/>
        </authorList>
    </citation>
    <scope>NUCLEOTIDE SEQUENCE</scope>
</reference>
<evidence type="ECO:0000256" key="7">
    <source>
        <dbReference type="RuleBase" id="RU000682"/>
    </source>
</evidence>
<dbReference type="SUPFAM" id="SSF46689">
    <property type="entry name" value="Homeodomain-like"/>
    <property type="match status" value="1"/>
</dbReference>